<dbReference type="PROSITE" id="PS00107">
    <property type="entry name" value="PROTEIN_KINASE_ATP"/>
    <property type="match status" value="1"/>
</dbReference>
<evidence type="ECO:0000313" key="10">
    <source>
        <dbReference type="EMBL" id="EEC46087.1"/>
    </source>
</evidence>
<dbReference type="InterPro" id="IPR000719">
    <property type="entry name" value="Prot_kinase_dom"/>
</dbReference>
<evidence type="ECO:0000259" key="9">
    <source>
        <dbReference type="PROSITE" id="PS50011"/>
    </source>
</evidence>
<evidence type="ECO:0000256" key="3">
    <source>
        <dbReference type="ARBA" id="ARBA00022741"/>
    </source>
</evidence>
<evidence type="ECO:0000256" key="2">
    <source>
        <dbReference type="ARBA" id="ARBA00022679"/>
    </source>
</evidence>
<reference evidence="11" key="2">
    <citation type="submission" date="2008-08" db="EMBL/GenBank/DDBJ databases">
        <authorList>
            <consortium name="Diatom Consortium"/>
            <person name="Grigoriev I."/>
            <person name="Grimwood J."/>
            <person name="Kuo A."/>
            <person name="Otillar R.P."/>
            <person name="Salamov A."/>
            <person name="Detter J.C."/>
            <person name="Lindquist E."/>
            <person name="Shapiro H."/>
            <person name="Lucas S."/>
            <person name="Glavina del Rio T."/>
            <person name="Pitluck S."/>
            <person name="Rokhsar D."/>
            <person name="Bowler C."/>
        </authorList>
    </citation>
    <scope>GENOME REANNOTATION</scope>
    <source>
        <strain evidence="11">CCAP 1055/1</strain>
    </source>
</reference>
<feature type="binding site" evidence="6">
    <location>
        <position position="37"/>
    </location>
    <ligand>
        <name>ATP</name>
        <dbReference type="ChEBI" id="CHEBI:30616"/>
    </ligand>
</feature>
<dbReference type="FunCoup" id="B7G552">
    <property type="interactions" value="42"/>
</dbReference>
<reference evidence="10 11" key="1">
    <citation type="journal article" date="2008" name="Nature">
        <title>The Phaeodactylum genome reveals the evolutionary history of diatom genomes.</title>
        <authorList>
            <person name="Bowler C."/>
            <person name="Allen A.E."/>
            <person name="Badger J.H."/>
            <person name="Grimwood J."/>
            <person name="Jabbari K."/>
            <person name="Kuo A."/>
            <person name="Maheswari U."/>
            <person name="Martens C."/>
            <person name="Maumus F."/>
            <person name="Otillar R.P."/>
            <person name="Rayko E."/>
            <person name="Salamov A."/>
            <person name="Vandepoele K."/>
            <person name="Beszteri B."/>
            <person name="Gruber A."/>
            <person name="Heijde M."/>
            <person name="Katinka M."/>
            <person name="Mock T."/>
            <person name="Valentin K."/>
            <person name="Verret F."/>
            <person name="Berges J.A."/>
            <person name="Brownlee C."/>
            <person name="Cadoret J.P."/>
            <person name="Chiovitti A."/>
            <person name="Choi C.J."/>
            <person name="Coesel S."/>
            <person name="De Martino A."/>
            <person name="Detter J.C."/>
            <person name="Durkin C."/>
            <person name="Falciatore A."/>
            <person name="Fournet J."/>
            <person name="Haruta M."/>
            <person name="Huysman M.J."/>
            <person name="Jenkins B.D."/>
            <person name="Jiroutova K."/>
            <person name="Jorgensen R.E."/>
            <person name="Joubert Y."/>
            <person name="Kaplan A."/>
            <person name="Kroger N."/>
            <person name="Kroth P.G."/>
            <person name="La Roche J."/>
            <person name="Lindquist E."/>
            <person name="Lommer M."/>
            <person name="Martin-Jezequel V."/>
            <person name="Lopez P.J."/>
            <person name="Lucas S."/>
            <person name="Mangogna M."/>
            <person name="McGinnis K."/>
            <person name="Medlin L.K."/>
            <person name="Montsant A."/>
            <person name="Oudot-Le Secq M.P."/>
            <person name="Napoli C."/>
            <person name="Obornik M."/>
            <person name="Parker M.S."/>
            <person name="Petit J.L."/>
            <person name="Porcel B.M."/>
            <person name="Poulsen N."/>
            <person name="Robison M."/>
            <person name="Rychlewski L."/>
            <person name="Rynearson T.A."/>
            <person name="Schmutz J."/>
            <person name="Shapiro H."/>
            <person name="Siaut M."/>
            <person name="Stanley M."/>
            <person name="Sussman M.R."/>
            <person name="Taylor A.R."/>
            <person name="Vardi A."/>
            <person name="von Dassow P."/>
            <person name="Vyverman W."/>
            <person name="Willis A."/>
            <person name="Wyrwicz L.S."/>
            <person name="Rokhsar D.S."/>
            <person name="Weissenbach J."/>
            <person name="Armbrust E.V."/>
            <person name="Green B.R."/>
            <person name="Van de Peer Y."/>
            <person name="Grigoriev I.V."/>
        </authorList>
    </citation>
    <scope>NUCLEOTIDE SEQUENCE [LARGE SCALE GENOMIC DNA]</scope>
    <source>
        <strain evidence="10 11">CCAP 1055/1</strain>
    </source>
</reference>
<dbReference type="InterPro" id="IPR011009">
    <property type="entry name" value="Kinase-like_dom_sf"/>
</dbReference>
<evidence type="ECO:0000256" key="6">
    <source>
        <dbReference type="PROSITE-ProRule" id="PRU10141"/>
    </source>
</evidence>
<dbReference type="InterPro" id="IPR008271">
    <property type="entry name" value="Ser/Thr_kinase_AS"/>
</dbReference>
<evidence type="ECO:0000256" key="8">
    <source>
        <dbReference type="RuleBase" id="RU361165"/>
    </source>
</evidence>
<dbReference type="InParanoid" id="B7G552"/>
<dbReference type="AlphaFoldDB" id="B7G552"/>
<dbReference type="Gene3D" id="1.10.510.10">
    <property type="entry name" value="Transferase(Phosphotransferase) domain 1"/>
    <property type="match status" value="1"/>
</dbReference>
<feature type="non-terminal residue" evidence="10">
    <location>
        <position position="1"/>
    </location>
</feature>
<keyword evidence="11" id="KW-1185">Reference proteome</keyword>
<dbReference type="STRING" id="556484.B7G552"/>
<keyword evidence="8" id="KW-0460">Magnesium</keyword>
<dbReference type="InterPro" id="IPR050117">
    <property type="entry name" value="MAPK"/>
</dbReference>
<comment type="similarity">
    <text evidence="8">Belongs to the protein kinase superfamily. Ser/Thr protein kinase family. MAP kinase subfamily.</text>
</comment>
<keyword evidence="2 8" id="KW-0808">Transferase</keyword>
<dbReference type="eggNOG" id="KOG0660">
    <property type="taxonomic scope" value="Eukaryota"/>
</dbReference>
<feature type="domain" description="Protein kinase" evidence="9">
    <location>
        <begin position="5"/>
        <end position="349"/>
    </location>
</feature>
<feature type="non-terminal residue" evidence="10">
    <location>
        <position position="358"/>
    </location>
</feature>
<organism evidence="10 11">
    <name type="scientific">Phaeodactylum tricornutum (strain CCAP 1055/1)</name>
    <dbReference type="NCBI Taxonomy" id="556484"/>
    <lineage>
        <taxon>Eukaryota</taxon>
        <taxon>Sar</taxon>
        <taxon>Stramenopiles</taxon>
        <taxon>Ochrophyta</taxon>
        <taxon>Bacillariophyta</taxon>
        <taxon>Bacillariophyceae</taxon>
        <taxon>Bacillariophycidae</taxon>
        <taxon>Naviculales</taxon>
        <taxon>Phaeodactylaceae</taxon>
        <taxon>Phaeodactylum</taxon>
    </lineage>
</organism>
<dbReference type="GeneID" id="7203079"/>
<keyword evidence="5 6" id="KW-0067">ATP-binding</keyword>
<dbReference type="OrthoDB" id="192887at2759"/>
<evidence type="ECO:0000256" key="5">
    <source>
        <dbReference type="ARBA" id="ARBA00022840"/>
    </source>
</evidence>
<comment type="catalytic activity">
    <reaction evidence="8">
        <text>L-threonyl-[protein] + ATP = O-phospho-L-threonyl-[protein] + ADP + H(+)</text>
        <dbReference type="Rhea" id="RHEA:46608"/>
        <dbReference type="Rhea" id="RHEA-COMP:11060"/>
        <dbReference type="Rhea" id="RHEA-COMP:11605"/>
        <dbReference type="ChEBI" id="CHEBI:15378"/>
        <dbReference type="ChEBI" id="CHEBI:30013"/>
        <dbReference type="ChEBI" id="CHEBI:30616"/>
        <dbReference type="ChEBI" id="CHEBI:61977"/>
        <dbReference type="ChEBI" id="CHEBI:456216"/>
        <dbReference type="EC" id="2.7.11.24"/>
    </reaction>
</comment>
<dbReference type="HOGENOM" id="CLU_000288_181_1_1"/>
<dbReference type="PROSITE" id="PS50011">
    <property type="entry name" value="PROTEIN_KINASE_DOM"/>
    <property type="match status" value="1"/>
</dbReference>
<keyword evidence="4 8" id="KW-0418">Kinase</keyword>
<dbReference type="CDD" id="cd07834">
    <property type="entry name" value="STKc_MAPK"/>
    <property type="match status" value="1"/>
</dbReference>
<protein>
    <recommendedName>
        <fullName evidence="8">Mitogen-activated protein kinase</fullName>
        <ecNumber evidence="8">2.7.11.24</ecNumber>
    </recommendedName>
</protein>
<gene>
    <name evidence="10" type="primary">hCDK7</name>
    <name evidence="10" type="ORF">PHATRDRAFT_14453</name>
</gene>
<keyword evidence="3 6" id="KW-0547">Nucleotide-binding</keyword>
<dbReference type="EC" id="2.7.11.24" evidence="8"/>
<dbReference type="FunFam" id="1.10.510.10:FF:000624">
    <property type="entry name" value="Mitogen-activated protein kinase"/>
    <property type="match status" value="1"/>
</dbReference>
<dbReference type="SUPFAM" id="SSF56112">
    <property type="entry name" value="Protein kinase-like (PK-like)"/>
    <property type="match status" value="1"/>
</dbReference>
<name>B7G552_PHATC</name>
<dbReference type="SMART" id="SM00220">
    <property type="entry name" value="S_TKc"/>
    <property type="match status" value="1"/>
</dbReference>
<keyword evidence="1 7" id="KW-0723">Serine/threonine-protein kinase</keyword>
<dbReference type="Gene3D" id="3.30.200.20">
    <property type="entry name" value="Phosphorylase Kinase, domain 1"/>
    <property type="match status" value="1"/>
</dbReference>
<dbReference type="PROSITE" id="PS01351">
    <property type="entry name" value="MAPK"/>
    <property type="match status" value="1"/>
</dbReference>
<dbReference type="PROSITE" id="PS00108">
    <property type="entry name" value="PROTEIN_KINASE_ST"/>
    <property type="match status" value="1"/>
</dbReference>
<dbReference type="RefSeq" id="XP_002182186.1">
    <property type="nucleotide sequence ID" value="XM_002182150.1"/>
</dbReference>
<dbReference type="InterPro" id="IPR017441">
    <property type="entry name" value="Protein_kinase_ATP_BS"/>
</dbReference>
<dbReference type="InterPro" id="IPR003527">
    <property type="entry name" value="MAP_kinase_CS"/>
</dbReference>
<dbReference type="Proteomes" id="UP000000759">
    <property type="component" value="Chromosome 15"/>
</dbReference>
<dbReference type="Pfam" id="PF00069">
    <property type="entry name" value="Pkinase"/>
    <property type="match status" value="1"/>
</dbReference>
<evidence type="ECO:0000256" key="7">
    <source>
        <dbReference type="RuleBase" id="RU000304"/>
    </source>
</evidence>
<comment type="cofactor">
    <cofactor evidence="8">
        <name>Mg(2+)</name>
        <dbReference type="ChEBI" id="CHEBI:18420"/>
    </cofactor>
</comment>
<evidence type="ECO:0000313" key="11">
    <source>
        <dbReference type="Proteomes" id="UP000000759"/>
    </source>
</evidence>
<dbReference type="KEGG" id="pti:PHATRDRAFT_14453"/>
<comment type="activity regulation">
    <text evidence="8">Activated by threonine and tyrosine phosphorylation.</text>
</comment>
<evidence type="ECO:0000256" key="4">
    <source>
        <dbReference type="ARBA" id="ARBA00022777"/>
    </source>
</evidence>
<sequence>VGDRYDLLRMLGRGSYGEVAQAIDLYAGRADAFVAIKRILSPFDQEVDAVRLYREIHILRRMRGHDCIIQLLDVVQPPTDDLDDFHDLYLVFEYVDTDLYKLIMSPQYLTTEHIQTFLYQMLTGLKFIHSFSVIHRDLKPANILLNEDCSLKICDFGLARIVDSSSMSTSKQDDDVQRLRSPGSFGLPPKVGLTRQLTKHVVTRWYRAPELILIQPYTSAVDIWSLGCILAELLSMQEGNVSGYEDRKPLFPGGKCFPLSGEGETMKADERLDQLSVIFGVIGSPPPEDISAIGKATAYIDSLGKIEGKPLEKVFPAADPLALDLLQKMLYFNPKKRCTAEEALEHALFKNVRRKELE</sequence>
<dbReference type="GO" id="GO:0005524">
    <property type="term" value="F:ATP binding"/>
    <property type="evidence" value="ECO:0007669"/>
    <property type="project" value="UniProtKB-UniRule"/>
</dbReference>
<dbReference type="PaxDb" id="2850-Phatr14453"/>
<evidence type="ECO:0000256" key="1">
    <source>
        <dbReference type="ARBA" id="ARBA00022527"/>
    </source>
</evidence>
<dbReference type="PANTHER" id="PTHR24055">
    <property type="entry name" value="MITOGEN-ACTIVATED PROTEIN KINASE"/>
    <property type="match status" value="1"/>
</dbReference>
<dbReference type="GO" id="GO:0004707">
    <property type="term" value="F:MAP kinase activity"/>
    <property type="evidence" value="ECO:0007669"/>
    <property type="project" value="UniProtKB-EC"/>
</dbReference>
<accession>B7G552</accession>
<proteinExistence type="inferred from homology"/>
<dbReference type="EMBL" id="CM000617">
    <property type="protein sequence ID" value="EEC46087.1"/>
    <property type="molecule type" value="Genomic_DNA"/>
</dbReference>